<name>A0A1C5GZ06_9ACTN</name>
<dbReference type="InterPro" id="IPR013780">
    <property type="entry name" value="Glyco_hydro_b"/>
</dbReference>
<feature type="binding site" evidence="9">
    <location>
        <position position="172"/>
    </location>
    <ligand>
        <name>Zn(2+)</name>
        <dbReference type="ChEBI" id="CHEBI:29105"/>
    </ligand>
</feature>
<comment type="catalytic activity">
    <reaction evidence="1 6">
        <text>Hydrolysis of terminal non-reducing beta-D-galactose residues in beta-D-galactosides.</text>
        <dbReference type="EC" id="3.2.1.23"/>
    </reaction>
</comment>
<evidence type="ECO:0000259" key="10">
    <source>
        <dbReference type="Pfam" id="PF02449"/>
    </source>
</evidence>
<feature type="binding site" evidence="9">
    <location>
        <position position="129"/>
    </location>
    <ligand>
        <name>Zn(2+)</name>
        <dbReference type="ChEBI" id="CHEBI:29105"/>
    </ligand>
</feature>
<dbReference type="Gene3D" id="3.40.50.880">
    <property type="match status" value="1"/>
</dbReference>
<dbReference type="InterPro" id="IPR013739">
    <property type="entry name" value="Beta_galactosidase_C"/>
</dbReference>
<dbReference type="InterPro" id="IPR029062">
    <property type="entry name" value="Class_I_gatase-like"/>
</dbReference>
<evidence type="ECO:0000256" key="6">
    <source>
        <dbReference type="PIRNR" id="PIRNR001084"/>
    </source>
</evidence>
<dbReference type="PIRSF" id="PIRSF001084">
    <property type="entry name" value="B-galactosidase"/>
    <property type="match status" value="1"/>
</dbReference>
<evidence type="ECO:0000256" key="2">
    <source>
        <dbReference type="ARBA" id="ARBA00005940"/>
    </source>
</evidence>
<dbReference type="EMBL" id="LT607753">
    <property type="protein sequence ID" value="SCG38990.1"/>
    <property type="molecule type" value="Genomic_DNA"/>
</dbReference>
<evidence type="ECO:0000256" key="7">
    <source>
        <dbReference type="PIRSR" id="PIRSR001084-1"/>
    </source>
</evidence>
<dbReference type="SUPFAM" id="SSF52317">
    <property type="entry name" value="Class I glutamine amidotransferase-like"/>
    <property type="match status" value="1"/>
</dbReference>
<feature type="active site" description="Nucleophile" evidence="7">
    <location>
        <position position="320"/>
    </location>
</feature>
<feature type="active site" description="Proton donor" evidence="7">
    <location>
        <position position="164"/>
    </location>
</feature>
<evidence type="ECO:0000256" key="3">
    <source>
        <dbReference type="ARBA" id="ARBA00012756"/>
    </source>
</evidence>
<evidence type="ECO:0000256" key="8">
    <source>
        <dbReference type="PIRSR" id="PIRSR001084-2"/>
    </source>
</evidence>
<evidence type="ECO:0000256" key="4">
    <source>
        <dbReference type="ARBA" id="ARBA00022801"/>
    </source>
</evidence>
<dbReference type="Proteomes" id="UP000198215">
    <property type="component" value="Chromosome I"/>
</dbReference>
<feature type="binding site" evidence="8">
    <location>
        <position position="125"/>
    </location>
    <ligand>
        <name>substrate</name>
    </ligand>
</feature>
<dbReference type="PANTHER" id="PTHR36447">
    <property type="entry name" value="BETA-GALACTOSIDASE GANA"/>
    <property type="match status" value="1"/>
</dbReference>
<feature type="domain" description="Beta-galactosidase C-terminal" evidence="12">
    <location>
        <begin position="627"/>
        <end position="684"/>
    </location>
</feature>
<dbReference type="InterPro" id="IPR013738">
    <property type="entry name" value="Beta_galactosidase_Trimer"/>
</dbReference>
<dbReference type="CDD" id="cd03143">
    <property type="entry name" value="A4_beta-galactosidase_middle_domain"/>
    <property type="match status" value="1"/>
</dbReference>
<organism evidence="13 14">
    <name type="scientific">Micromonospora coxensis</name>
    <dbReference type="NCBI Taxonomy" id="356852"/>
    <lineage>
        <taxon>Bacteria</taxon>
        <taxon>Bacillati</taxon>
        <taxon>Actinomycetota</taxon>
        <taxon>Actinomycetes</taxon>
        <taxon>Micromonosporales</taxon>
        <taxon>Micromonosporaceae</taxon>
        <taxon>Micromonospora</taxon>
    </lineage>
</organism>
<feature type="binding site" evidence="8">
    <location>
        <position position="163"/>
    </location>
    <ligand>
        <name>substrate</name>
    </ligand>
</feature>
<dbReference type="SUPFAM" id="SSF51445">
    <property type="entry name" value="(Trans)glycosidases"/>
    <property type="match status" value="1"/>
</dbReference>
<evidence type="ECO:0000256" key="1">
    <source>
        <dbReference type="ARBA" id="ARBA00001412"/>
    </source>
</evidence>
<dbReference type="AlphaFoldDB" id="A0A1C5GZ06"/>
<dbReference type="InterPro" id="IPR003476">
    <property type="entry name" value="Glyco_hydro_42"/>
</dbReference>
<protein>
    <recommendedName>
        <fullName evidence="3 6">Beta-galactosidase</fullName>
        <shortName evidence="6">Beta-gal</shortName>
        <ecNumber evidence="3 6">3.2.1.23</ecNumber>
    </recommendedName>
</protein>
<evidence type="ECO:0000313" key="13">
    <source>
        <dbReference type="EMBL" id="SCG38990.1"/>
    </source>
</evidence>
<keyword evidence="9" id="KW-0862">Zinc</keyword>
<comment type="similarity">
    <text evidence="2 6">Belongs to the glycosyl hydrolase 42 family.</text>
</comment>
<keyword evidence="9" id="KW-0479">Metal-binding</keyword>
<dbReference type="PANTHER" id="PTHR36447:SF1">
    <property type="entry name" value="BETA-GALACTOSIDASE GANA"/>
    <property type="match status" value="1"/>
</dbReference>
<dbReference type="Pfam" id="PF02449">
    <property type="entry name" value="Glyco_hydro_42"/>
    <property type="match status" value="1"/>
</dbReference>
<evidence type="ECO:0000259" key="11">
    <source>
        <dbReference type="Pfam" id="PF08532"/>
    </source>
</evidence>
<dbReference type="GO" id="GO:0046872">
    <property type="term" value="F:metal ion binding"/>
    <property type="evidence" value="ECO:0007669"/>
    <property type="project" value="UniProtKB-KW"/>
</dbReference>
<accession>A0A1C5GZ06</accession>
<dbReference type="InterPro" id="IPR013529">
    <property type="entry name" value="Glyco_hydro_42_N"/>
</dbReference>
<feature type="domain" description="Beta-galactosidase trimerisation" evidence="11">
    <location>
        <begin position="408"/>
        <end position="616"/>
    </location>
</feature>
<proteinExistence type="inferred from homology"/>
<sequence>MSADRTAAPRRREETLRRRLGKIGYGGDYNPEQWPAAIRAEDPALMRVANVDLVSVGIFGWAEVEPRPGEFHFDLFDRVLDDLHAVGIAVSLATMTASPPPWLSQRYPHILPVRADGTRLWPGGRQHYCPSSPVYRQHAVRLAEQVARRYAHHPALAIWHVGNEYGVHVAECHCDVSAEDFRHWLTRRYGDVASLNEAWSTTFWSQRYDDFDQVLPPRTAPTFPNPAQQLDYARFSSDAMLACYRAEVEVLRQITPDVPVTTNFCGLWKPVDFWAWAPYVDVASVDAYPDPAEPESHVESAFIYDLLRSLKGGRPWLLMEQSPSAVNWRPRNAPKPPGAMRLGSWQAVARGADAVMFFQWRQSRGGAEKYHAAMVPHAGPQHRTFREVAALGAELAAHPELAGGQVPAETALILDWPSWWALELDSHPSVDVTMREALLAHYTPLHWAGITCDVVPSTADLGGYRLVVVPNLYLVTEEAAQNLRRYVHNGGHLLLSFFSGIVDDCDRVHDGDYPGPLRELVGARVKEWWPLPEGGSLPVRLAGALGGGTTTGRLWSEVVVPDSAEVLGTFDDGELAGRPAILRHRLGRGVVWYLATRLDEPGMTAVVDAAVTAAGVQPVLPDLPAQVEAVRRVATDATSTLFLLNHSREAVRVPLPRPGRDLLTDGPESTFVDLPARGVALVREA</sequence>
<evidence type="ECO:0000259" key="12">
    <source>
        <dbReference type="Pfam" id="PF08533"/>
    </source>
</evidence>
<keyword evidence="5 6" id="KW-0326">Glycosidase</keyword>
<evidence type="ECO:0000313" key="14">
    <source>
        <dbReference type="Proteomes" id="UP000198215"/>
    </source>
</evidence>
<dbReference type="RefSeq" id="WP_197701510.1">
    <property type="nucleotide sequence ID" value="NZ_LT607753.1"/>
</dbReference>
<reference evidence="14" key="1">
    <citation type="submission" date="2016-06" db="EMBL/GenBank/DDBJ databases">
        <authorList>
            <person name="Varghese N."/>
            <person name="Submissions Spin"/>
        </authorList>
    </citation>
    <scope>NUCLEOTIDE SEQUENCE [LARGE SCALE GENOMIC DNA]</scope>
    <source>
        <strain evidence="14">DSM 45161</strain>
    </source>
</reference>
<evidence type="ECO:0000256" key="5">
    <source>
        <dbReference type="ARBA" id="ARBA00023295"/>
    </source>
</evidence>
<feature type="binding site" evidence="8">
    <location>
        <position position="328"/>
    </location>
    <ligand>
        <name>substrate</name>
    </ligand>
</feature>
<dbReference type="GO" id="GO:0006012">
    <property type="term" value="P:galactose metabolic process"/>
    <property type="evidence" value="ECO:0007669"/>
    <property type="project" value="InterPro"/>
</dbReference>
<feature type="domain" description="Glycoside hydrolase family 42 N-terminal" evidence="10">
    <location>
        <begin position="28"/>
        <end position="396"/>
    </location>
</feature>
<dbReference type="Gene3D" id="2.60.40.1180">
    <property type="entry name" value="Golgi alpha-mannosidase II"/>
    <property type="match status" value="1"/>
</dbReference>
<dbReference type="GO" id="GO:0009341">
    <property type="term" value="C:beta-galactosidase complex"/>
    <property type="evidence" value="ECO:0007669"/>
    <property type="project" value="InterPro"/>
</dbReference>
<dbReference type="Pfam" id="PF08532">
    <property type="entry name" value="Glyco_hydro_42M"/>
    <property type="match status" value="1"/>
</dbReference>
<dbReference type="GO" id="GO:0004565">
    <property type="term" value="F:beta-galactosidase activity"/>
    <property type="evidence" value="ECO:0007669"/>
    <property type="project" value="UniProtKB-EC"/>
</dbReference>
<feature type="binding site" evidence="9">
    <location>
        <position position="174"/>
    </location>
    <ligand>
        <name>Zn(2+)</name>
        <dbReference type="ChEBI" id="CHEBI:29105"/>
    </ligand>
</feature>
<dbReference type="EC" id="3.2.1.23" evidence="3 6"/>
<gene>
    <name evidence="13" type="ORF">GA0070614_0585</name>
</gene>
<keyword evidence="4 6" id="KW-0378">Hydrolase</keyword>
<dbReference type="Pfam" id="PF08533">
    <property type="entry name" value="Glyco_hydro_42C"/>
    <property type="match status" value="1"/>
</dbReference>
<evidence type="ECO:0000256" key="9">
    <source>
        <dbReference type="PIRSR" id="PIRSR001084-3"/>
    </source>
</evidence>
<dbReference type="InterPro" id="IPR017853">
    <property type="entry name" value="GH"/>
</dbReference>
<dbReference type="Gene3D" id="3.20.20.80">
    <property type="entry name" value="Glycosidases"/>
    <property type="match status" value="1"/>
</dbReference>
<keyword evidence="14" id="KW-1185">Reference proteome</keyword>